<evidence type="ECO:0000256" key="4">
    <source>
        <dbReference type="ARBA" id="ARBA00022679"/>
    </source>
</evidence>
<proteinExistence type="predicted"/>
<dbReference type="PANTHER" id="PTHR43467">
    <property type="entry name" value="COBALT-PRECORRIN-2 C(20)-METHYLTRANSFERASE"/>
    <property type="match status" value="1"/>
</dbReference>
<dbReference type="SUPFAM" id="SSF53790">
    <property type="entry name" value="Tetrapyrrole methylase"/>
    <property type="match status" value="1"/>
</dbReference>
<dbReference type="InterPro" id="IPR014776">
    <property type="entry name" value="4pyrrole_Mease_sub2"/>
</dbReference>
<dbReference type="Proteomes" id="UP000185469">
    <property type="component" value="Chromosome"/>
</dbReference>
<dbReference type="InterPro" id="IPR014777">
    <property type="entry name" value="4pyrrole_Mease_sub1"/>
</dbReference>
<dbReference type="Gene3D" id="3.30.950.10">
    <property type="entry name" value="Methyltransferase, Cobalt-precorrin-4 Transmethylase, Domain 2"/>
    <property type="match status" value="1"/>
</dbReference>
<evidence type="ECO:0000256" key="2">
    <source>
        <dbReference type="ARBA" id="ARBA00022573"/>
    </source>
</evidence>
<dbReference type="Gene3D" id="3.40.1010.10">
    <property type="entry name" value="Cobalt-precorrin-4 Transmethylase, Domain 1"/>
    <property type="match status" value="1"/>
</dbReference>
<dbReference type="KEGG" id="csph:CSPHI_09680"/>
<protein>
    <submittedName>
        <fullName evidence="7">Precorrin 6A synthase</fullName>
    </submittedName>
</protein>
<name>A0A1L7CZR1_9CORY</name>
<evidence type="ECO:0000313" key="8">
    <source>
        <dbReference type="Proteomes" id="UP000185469"/>
    </source>
</evidence>
<dbReference type="AlphaFoldDB" id="A0A1L7CZR1"/>
<keyword evidence="8" id="KW-1185">Reference proteome</keyword>
<dbReference type="RefSeq" id="WP_075692784.1">
    <property type="nucleotide sequence ID" value="NZ_CP009248.1"/>
</dbReference>
<organism evidence="7 8">
    <name type="scientific">Corynebacterium sphenisci DSM 44792</name>
    <dbReference type="NCBI Taxonomy" id="1437874"/>
    <lineage>
        <taxon>Bacteria</taxon>
        <taxon>Bacillati</taxon>
        <taxon>Actinomycetota</taxon>
        <taxon>Actinomycetes</taxon>
        <taxon>Mycobacteriales</taxon>
        <taxon>Corynebacteriaceae</taxon>
        <taxon>Corynebacterium</taxon>
    </lineage>
</organism>
<dbReference type="InterPro" id="IPR000878">
    <property type="entry name" value="4pyrrol_Mease"/>
</dbReference>
<keyword evidence="5" id="KW-0949">S-adenosyl-L-methionine</keyword>
<dbReference type="InterPro" id="IPR012797">
    <property type="entry name" value="CobF"/>
</dbReference>
<evidence type="ECO:0000256" key="5">
    <source>
        <dbReference type="ARBA" id="ARBA00022691"/>
    </source>
</evidence>
<dbReference type="InterPro" id="IPR035996">
    <property type="entry name" value="4pyrrol_Methylase_sf"/>
</dbReference>
<dbReference type="GO" id="GO:0009236">
    <property type="term" value="P:cobalamin biosynthetic process"/>
    <property type="evidence" value="ECO:0007669"/>
    <property type="project" value="UniProtKB-KW"/>
</dbReference>
<evidence type="ECO:0000259" key="6">
    <source>
        <dbReference type="Pfam" id="PF00590"/>
    </source>
</evidence>
<keyword evidence="4" id="KW-0808">Transferase</keyword>
<dbReference type="STRING" id="1437874.CSPHI_09680"/>
<accession>A0A1L7CZR1</accession>
<gene>
    <name evidence="7" type="ORF">CSPHI_09680</name>
</gene>
<dbReference type="PANTHER" id="PTHR43467:SF1">
    <property type="entry name" value="PRECORRIN-6A SYNTHASE [DEACETYLATING]"/>
    <property type="match status" value="1"/>
</dbReference>
<dbReference type="OrthoDB" id="9787471at2"/>
<dbReference type="NCBIfam" id="TIGR02434">
    <property type="entry name" value="CobF"/>
    <property type="match status" value="1"/>
</dbReference>
<dbReference type="PIRSF" id="PIRSF036525">
    <property type="entry name" value="CobF"/>
    <property type="match status" value="1"/>
</dbReference>
<comment type="pathway">
    <text evidence="1">Cofactor biosynthesis; adenosylcobalamin biosynthesis.</text>
</comment>
<dbReference type="CDD" id="cd11643">
    <property type="entry name" value="Precorrin-6A-synthase"/>
    <property type="match status" value="1"/>
</dbReference>
<keyword evidence="2" id="KW-0169">Cobalamin biosynthesis</keyword>
<evidence type="ECO:0000256" key="3">
    <source>
        <dbReference type="ARBA" id="ARBA00022603"/>
    </source>
</evidence>
<evidence type="ECO:0000256" key="1">
    <source>
        <dbReference type="ARBA" id="ARBA00004953"/>
    </source>
</evidence>
<sequence length="248" mass="26434">MNLTIDVIGIGAGSPAHLTLEAVAALGEVDAVFAMDKGAVKADLLAARRAILDAHAPGARLVTVPDPPRDRDPRDYRATVEDWHDRRARVLAEAIRAALPDGGRGAFLVWGDPSLYDSTLRILERIRALGVDFGTRVIPGITAVQALTAAHGVTLNRVGRPVLTTTGRRLGERPAGMDAVVMLDGGAAWLEHADPAEEILWGAYLGTGLEILRRGRVGEVGEEIAAEKARLRAGHGWIMDIYLLRGAG</sequence>
<dbReference type="EMBL" id="CP009248">
    <property type="protein sequence ID" value="APT91231.1"/>
    <property type="molecule type" value="Genomic_DNA"/>
</dbReference>
<dbReference type="GO" id="GO:0043819">
    <property type="term" value="F:precorrin-6A synthase (deacetylating) activity"/>
    <property type="evidence" value="ECO:0007669"/>
    <property type="project" value="InterPro"/>
</dbReference>
<feature type="domain" description="Tetrapyrrole methylase" evidence="6">
    <location>
        <begin position="7"/>
        <end position="220"/>
    </location>
</feature>
<evidence type="ECO:0000313" key="7">
    <source>
        <dbReference type="EMBL" id="APT91231.1"/>
    </source>
</evidence>
<dbReference type="GO" id="GO:0032259">
    <property type="term" value="P:methylation"/>
    <property type="evidence" value="ECO:0007669"/>
    <property type="project" value="UniProtKB-KW"/>
</dbReference>
<keyword evidence="3" id="KW-0489">Methyltransferase</keyword>
<dbReference type="Pfam" id="PF00590">
    <property type="entry name" value="TP_methylase"/>
    <property type="match status" value="1"/>
</dbReference>
<reference evidence="7 8" key="1">
    <citation type="submission" date="2014-08" db="EMBL/GenBank/DDBJ databases">
        <title>Complete genome sequence of Corynebacterium sphenisci CECT 5990(T) (=DSM 44792(T)), isolated from healthy wild penguins.</title>
        <authorList>
            <person name="Ruckert C."/>
            <person name="Albersmeier A."/>
            <person name="Winkler A."/>
            <person name="Kalinowski J."/>
        </authorList>
    </citation>
    <scope>NUCLEOTIDE SEQUENCE [LARGE SCALE GENOMIC DNA]</scope>
    <source>
        <strain evidence="7 8">DSM 44792</strain>
    </source>
</reference>